<dbReference type="Gene3D" id="3.40.50.2000">
    <property type="entry name" value="Glycogen Phosphorylase B"/>
    <property type="match status" value="1"/>
</dbReference>
<keyword evidence="1" id="KW-0808">Transferase</keyword>
<evidence type="ECO:0000313" key="2">
    <source>
        <dbReference type="Proteomes" id="UP000263900"/>
    </source>
</evidence>
<keyword evidence="2" id="KW-1185">Reference proteome</keyword>
<gene>
    <name evidence="1" type="ORF">D3H65_09825</name>
</gene>
<dbReference type="KEGG" id="pseg:D3H65_09825"/>
<dbReference type="Proteomes" id="UP000263900">
    <property type="component" value="Chromosome"/>
</dbReference>
<proteinExistence type="predicted"/>
<dbReference type="Pfam" id="PF13692">
    <property type="entry name" value="Glyco_trans_1_4"/>
    <property type="match status" value="1"/>
</dbReference>
<dbReference type="RefSeq" id="WP_119050141.1">
    <property type="nucleotide sequence ID" value="NZ_CP032157.1"/>
</dbReference>
<dbReference type="SUPFAM" id="SSF53756">
    <property type="entry name" value="UDP-Glycosyltransferase/glycogen phosphorylase"/>
    <property type="match status" value="1"/>
</dbReference>
<protein>
    <submittedName>
        <fullName evidence="1">Glycosyltransferase</fullName>
    </submittedName>
</protein>
<name>A0A3B7MII9_9BACT</name>
<dbReference type="GO" id="GO:0016740">
    <property type="term" value="F:transferase activity"/>
    <property type="evidence" value="ECO:0007669"/>
    <property type="project" value="UniProtKB-KW"/>
</dbReference>
<evidence type="ECO:0000313" key="1">
    <source>
        <dbReference type="EMBL" id="AXY74254.1"/>
    </source>
</evidence>
<accession>A0A3B7MII9</accession>
<dbReference type="AlphaFoldDB" id="A0A3B7MII9"/>
<sequence>MEKHIHIVSSDVPYPIDYGGVIDVFCTVKALHGAGVKVHLHCFDDGRGQQPELDQYCATVHYYQRLTGHKCISPKLPYIVASRSCNQLREKLLEDNYPILLEGIHCTYLLNDERFNNRQTLVRLMNVEHEYYEQLCKTTTVLQPLKKIYYHHESRLLKNYEKTIADKAMFLALSEQDVAIYRQKLHARKVVCLPPMLPFTSVETETGIGCFCLYHGNLSVAENEEAAIWLLTNIFNKIDVPFIIAGKNPSPRLEREVNLHGHACLIANPSMQEMHDLIRKAQIHVLPSFCRKSRSVKLLNALFGGRHCVVNPTMVNNSGVETACHVATTAEAFQSIIIQLYHQPFDEHELLLRKEILAPFMNHGQLTRQLIKLVWQGEASYER</sequence>
<dbReference type="OrthoDB" id="1094459at2"/>
<organism evidence="1 2">
    <name type="scientific">Paraflavitalea soli</name>
    <dbReference type="NCBI Taxonomy" id="2315862"/>
    <lineage>
        <taxon>Bacteria</taxon>
        <taxon>Pseudomonadati</taxon>
        <taxon>Bacteroidota</taxon>
        <taxon>Chitinophagia</taxon>
        <taxon>Chitinophagales</taxon>
        <taxon>Chitinophagaceae</taxon>
        <taxon>Paraflavitalea</taxon>
    </lineage>
</organism>
<reference evidence="1 2" key="1">
    <citation type="submission" date="2018-09" db="EMBL/GenBank/DDBJ databases">
        <title>Genome sequencing of strain 6GH32-13.</title>
        <authorList>
            <person name="Weon H.-Y."/>
            <person name="Heo J."/>
            <person name="Kwon S.-W."/>
        </authorList>
    </citation>
    <scope>NUCLEOTIDE SEQUENCE [LARGE SCALE GENOMIC DNA]</scope>
    <source>
        <strain evidence="1 2">5GH32-13</strain>
    </source>
</reference>
<dbReference type="EMBL" id="CP032157">
    <property type="protein sequence ID" value="AXY74254.1"/>
    <property type="molecule type" value="Genomic_DNA"/>
</dbReference>